<dbReference type="EMBL" id="JYDW01000010">
    <property type="protein sequence ID" value="KRZ62309.1"/>
    <property type="molecule type" value="Genomic_DNA"/>
</dbReference>
<protein>
    <submittedName>
        <fullName evidence="2">Uncharacterized protein</fullName>
    </submittedName>
</protein>
<keyword evidence="3" id="KW-1185">Reference proteome</keyword>
<gene>
    <name evidence="2" type="ORF">T02_5762</name>
</gene>
<evidence type="ECO:0000313" key="2">
    <source>
        <dbReference type="EMBL" id="KRZ62309.1"/>
    </source>
</evidence>
<accession>A0A0V1LS10</accession>
<feature type="compositionally biased region" description="Polar residues" evidence="1">
    <location>
        <begin position="119"/>
        <end position="139"/>
    </location>
</feature>
<reference evidence="2 3" key="1">
    <citation type="submission" date="2015-05" db="EMBL/GenBank/DDBJ databases">
        <title>Evolution of Trichinella species and genotypes.</title>
        <authorList>
            <person name="Korhonen P.K."/>
            <person name="Edoardo P."/>
            <person name="Giuseppe L.R."/>
            <person name="Gasser R.B."/>
        </authorList>
    </citation>
    <scope>NUCLEOTIDE SEQUENCE [LARGE SCALE GENOMIC DNA]</scope>
    <source>
        <strain evidence="2">ISS10</strain>
    </source>
</reference>
<feature type="region of interest" description="Disordered" evidence="1">
    <location>
        <begin position="119"/>
        <end position="147"/>
    </location>
</feature>
<sequence>MKCNSSFLKRFSFIKLLFENLGRKCNLNLQLQAAMAHHKQDGVENKSGSTEKSQNRFQNDGILFLAHKIGNYLLIQSENGYKKYSRNESTKWKTLLRKYKIKANKNCQRERICITKSSRQSSNDNQCIKQDTKRNQTPPSAYEREFK</sequence>
<dbReference type="AlphaFoldDB" id="A0A0V1LS10"/>
<organism evidence="2 3">
    <name type="scientific">Trichinella nativa</name>
    <dbReference type="NCBI Taxonomy" id="6335"/>
    <lineage>
        <taxon>Eukaryota</taxon>
        <taxon>Metazoa</taxon>
        <taxon>Ecdysozoa</taxon>
        <taxon>Nematoda</taxon>
        <taxon>Enoplea</taxon>
        <taxon>Dorylaimia</taxon>
        <taxon>Trichinellida</taxon>
        <taxon>Trichinellidae</taxon>
        <taxon>Trichinella</taxon>
    </lineage>
</organism>
<dbReference type="Proteomes" id="UP000054721">
    <property type="component" value="Unassembled WGS sequence"/>
</dbReference>
<evidence type="ECO:0000256" key="1">
    <source>
        <dbReference type="SAM" id="MobiDB-lite"/>
    </source>
</evidence>
<dbReference type="OrthoDB" id="5920466at2759"/>
<proteinExistence type="predicted"/>
<name>A0A0V1LS10_9BILA</name>
<evidence type="ECO:0000313" key="3">
    <source>
        <dbReference type="Proteomes" id="UP000054721"/>
    </source>
</evidence>
<comment type="caution">
    <text evidence="2">The sequence shown here is derived from an EMBL/GenBank/DDBJ whole genome shotgun (WGS) entry which is preliminary data.</text>
</comment>